<gene>
    <name evidence="1" type="ORF">ECRASSUSDP1_LOCUS9173</name>
</gene>
<dbReference type="Proteomes" id="UP001295684">
    <property type="component" value="Unassembled WGS sequence"/>
</dbReference>
<reference evidence="1" key="1">
    <citation type="submission" date="2023-07" db="EMBL/GenBank/DDBJ databases">
        <authorList>
            <consortium name="AG Swart"/>
            <person name="Singh M."/>
            <person name="Singh A."/>
            <person name="Seah K."/>
            <person name="Emmerich C."/>
        </authorList>
    </citation>
    <scope>NUCLEOTIDE SEQUENCE</scope>
    <source>
        <strain evidence="1">DP1</strain>
    </source>
</reference>
<evidence type="ECO:0000313" key="2">
    <source>
        <dbReference type="Proteomes" id="UP001295684"/>
    </source>
</evidence>
<protein>
    <submittedName>
        <fullName evidence="1">Uncharacterized protein</fullName>
    </submittedName>
</protein>
<keyword evidence="2" id="KW-1185">Reference proteome</keyword>
<dbReference type="EMBL" id="CAMPGE010009009">
    <property type="protein sequence ID" value="CAI2367885.1"/>
    <property type="molecule type" value="Genomic_DNA"/>
</dbReference>
<evidence type="ECO:0000313" key="1">
    <source>
        <dbReference type="EMBL" id="CAI2367885.1"/>
    </source>
</evidence>
<organism evidence="1 2">
    <name type="scientific">Euplotes crassus</name>
    <dbReference type="NCBI Taxonomy" id="5936"/>
    <lineage>
        <taxon>Eukaryota</taxon>
        <taxon>Sar</taxon>
        <taxon>Alveolata</taxon>
        <taxon>Ciliophora</taxon>
        <taxon>Intramacronucleata</taxon>
        <taxon>Spirotrichea</taxon>
        <taxon>Hypotrichia</taxon>
        <taxon>Euplotida</taxon>
        <taxon>Euplotidae</taxon>
        <taxon>Moneuplotes</taxon>
    </lineage>
</organism>
<accession>A0AAD1XB86</accession>
<name>A0AAD1XB86_EUPCR</name>
<dbReference type="AlphaFoldDB" id="A0AAD1XB86"/>
<proteinExistence type="predicted"/>
<sequence length="323" mass="37675">MRMSKEERILSIITKLRNRHSRSYSHADPDRNSKYKAAYTKDASQEYTDGQNIYIKLSHSTEKLRKTPRGLRGHSKGTSCSPKALKSLINQSTREEIDQKNKFMPMKTQITNASRRSNSNSNIKILKPKKRNHTQIVGQQFPNNRLFKDIGQTFGDRKPTVINLLNLIKSSQRKIKKRQPEICKISQLGSNKTYESDHKNSFSIENCYTQTKVNIKHRRSLSRRNIDYAQKRSVCTETEHFGQALVPKKPILHNNNSFQDLTQFKESKREKNQPVFKRKLAIKSFKMPLDVQKLMCKKITKLNITKGYNGKDLQRILHRKIMS</sequence>
<comment type="caution">
    <text evidence="1">The sequence shown here is derived from an EMBL/GenBank/DDBJ whole genome shotgun (WGS) entry which is preliminary data.</text>
</comment>